<comment type="caution">
    <text evidence="2">The sequence shown here is derived from an EMBL/GenBank/DDBJ whole genome shotgun (WGS) entry which is preliminary data.</text>
</comment>
<evidence type="ECO:0000313" key="2">
    <source>
        <dbReference type="EMBL" id="RUL54053.1"/>
    </source>
</evidence>
<dbReference type="EMBL" id="RYYR01000008">
    <property type="protein sequence ID" value="RUL54053.1"/>
    <property type="molecule type" value="Genomic_DNA"/>
</dbReference>
<protein>
    <submittedName>
        <fullName evidence="2">Uncharacterized protein</fullName>
    </submittedName>
</protein>
<keyword evidence="3" id="KW-1185">Reference proteome</keyword>
<accession>A0A432LD11</accession>
<proteinExistence type="predicted"/>
<evidence type="ECO:0000313" key="3">
    <source>
        <dbReference type="Proteomes" id="UP000287910"/>
    </source>
</evidence>
<gene>
    <name evidence="2" type="ORF">EK386_07980</name>
</gene>
<evidence type="ECO:0000256" key="1">
    <source>
        <dbReference type="SAM" id="Phobius"/>
    </source>
</evidence>
<feature type="transmembrane region" description="Helical" evidence="1">
    <location>
        <begin position="20"/>
        <end position="40"/>
    </location>
</feature>
<keyword evidence="1" id="KW-0472">Membrane</keyword>
<dbReference type="AlphaFoldDB" id="A0A432LD11"/>
<sequence>MIAWIFPTVNIMNYQKRFKYWITLIILSISVCSTVLFFQICSLYERVKAKDWAALEDTVSVIASTPAILLSGTIILNVITGFLYRKRTVGVEN</sequence>
<keyword evidence="1" id="KW-1133">Transmembrane helix</keyword>
<dbReference type="Proteomes" id="UP000287910">
    <property type="component" value="Unassembled WGS sequence"/>
</dbReference>
<dbReference type="RefSeq" id="WP_126658636.1">
    <property type="nucleotide sequence ID" value="NZ_RYYR01000008.1"/>
</dbReference>
<name>A0A432LD11_9BACI</name>
<organism evidence="2 3">
    <name type="scientific">Lysinibacillus antri</name>
    <dbReference type="NCBI Taxonomy" id="2498145"/>
    <lineage>
        <taxon>Bacteria</taxon>
        <taxon>Bacillati</taxon>
        <taxon>Bacillota</taxon>
        <taxon>Bacilli</taxon>
        <taxon>Bacillales</taxon>
        <taxon>Bacillaceae</taxon>
        <taxon>Lysinibacillus</taxon>
    </lineage>
</organism>
<reference evidence="2 3" key="1">
    <citation type="submission" date="2018-12" db="EMBL/GenBank/DDBJ databases">
        <title>Lysinibacillus antri sp. nov., isolated from a cave soil.</title>
        <authorList>
            <person name="Narsing Rao M.P."/>
            <person name="Zhang H."/>
            <person name="Dong Z.-Y."/>
            <person name="Niu X.-K."/>
            <person name="Zhang K."/>
            <person name="Fang B.-Z."/>
            <person name="Kang Y.-Q."/>
            <person name="Xiao M."/>
            <person name="Li W.-J."/>
        </authorList>
    </citation>
    <scope>NUCLEOTIDE SEQUENCE [LARGE SCALE GENOMIC DNA]</scope>
    <source>
        <strain evidence="2 3">SYSU K30002</strain>
    </source>
</reference>
<feature type="transmembrane region" description="Helical" evidence="1">
    <location>
        <begin position="60"/>
        <end position="84"/>
    </location>
</feature>
<keyword evidence="1" id="KW-0812">Transmembrane</keyword>